<dbReference type="EMBL" id="JBBKAJ010000039">
    <property type="protein sequence ID" value="MEJ8640118.1"/>
    <property type="molecule type" value="Genomic_DNA"/>
</dbReference>
<gene>
    <name evidence="1" type="ORF">WKI67_43305</name>
</gene>
<reference evidence="1" key="1">
    <citation type="submission" date="2024-03" db="EMBL/GenBank/DDBJ databases">
        <title>Novel Streptomyces species of biotechnological and ecological value are a feature of Machair soil.</title>
        <authorList>
            <person name="Prole J.R."/>
            <person name="Goodfellow M."/>
            <person name="Allenby N."/>
            <person name="Ward A.C."/>
        </authorList>
    </citation>
    <scope>NUCLEOTIDE SEQUENCE</scope>
    <source>
        <strain evidence="1">MS2.AVA.5</strain>
    </source>
</reference>
<sequence length="57" mass="6332">MKLVLDTDTITYEEAQQTLRSLYGRDSSPEASVRRPPYPGKFVLEPLPGPAARREGA</sequence>
<accession>A0ACC6Q8N0</accession>
<dbReference type="Proteomes" id="UP001377168">
    <property type="component" value="Unassembled WGS sequence"/>
</dbReference>
<protein>
    <submittedName>
        <fullName evidence="1">Uncharacterized protein</fullName>
    </submittedName>
</protein>
<proteinExistence type="predicted"/>
<evidence type="ECO:0000313" key="2">
    <source>
        <dbReference type="Proteomes" id="UP001377168"/>
    </source>
</evidence>
<keyword evidence="2" id="KW-1185">Reference proteome</keyword>
<evidence type="ECO:0000313" key="1">
    <source>
        <dbReference type="EMBL" id="MEJ8640118.1"/>
    </source>
</evidence>
<name>A0ACC6Q8N0_9ACTN</name>
<comment type="caution">
    <text evidence="1">The sequence shown here is derived from an EMBL/GenBank/DDBJ whole genome shotgun (WGS) entry which is preliminary data.</text>
</comment>
<organism evidence="1 2">
    <name type="scientific">Streptomyces achmelvichensis</name>
    <dbReference type="NCBI Taxonomy" id="3134111"/>
    <lineage>
        <taxon>Bacteria</taxon>
        <taxon>Bacillati</taxon>
        <taxon>Actinomycetota</taxon>
        <taxon>Actinomycetes</taxon>
        <taxon>Kitasatosporales</taxon>
        <taxon>Streptomycetaceae</taxon>
        <taxon>Streptomyces</taxon>
    </lineage>
</organism>